<evidence type="ECO:0000256" key="1">
    <source>
        <dbReference type="SAM" id="MobiDB-lite"/>
    </source>
</evidence>
<sequence>MGGEPPDARGDRARAPDRLGCDRRAAGGPISPGMGRPAVPGRARPRVPAPRRPPLPGRGDPGAWHRPLGGIARRGQCPGRSRPVRRRFGRTFATTFFPDWHSGNRIGFTPREAHRPIGFVSRRDPGGRPARAGCLPPRPGRGGSSGTVHRGAPARCAPVRAGPNSNRPFAEKSYADRNGFAPHNDAPGIGFVLRDGCGTGGPCPGKGPGRGSSRRSGRAPSRSESARCAPARPGRMTHPSLLQGVASAELGSLRARHAGRLASSRAGAGVLGWRVPAVEGPAPARSGAEPPGSRSRSDRGTRRDRRWSRKPRGRRPAREGSAQGRTAGPTVGPSPIRSWPGAIPVTQSVPMEETAGRARIRRPSGAGTGPGRSPRRRRGGRARRTVAGRSSVRCRWM</sequence>
<feature type="compositionally biased region" description="Pro residues" evidence="1">
    <location>
        <begin position="47"/>
        <end position="56"/>
    </location>
</feature>
<feature type="compositionally biased region" description="Low complexity" evidence="1">
    <location>
        <begin position="218"/>
        <end position="227"/>
    </location>
</feature>
<feature type="region of interest" description="Disordered" evidence="1">
    <location>
        <begin position="118"/>
        <end position="243"/>
    </location>
</feature>
<evidence type="ECO:0000313" key="3">
    <source>
        <dbReference type="Proteomes" id="UP000317835"/>
    </source>
</evidence>
<reference evidence="2 3" key="1">
    <citation type="submission" date="2019-02" db="EMBL/GenBank/DDBJ databases">
        <title>Deep-cultivation of Planctomycetes and their phenomic and genomic characterization uncovers novel biology.</title>
        <authorList>
            <person name="Wiegand S."/>
            <person name="Jogler M."/>
            <person name="Boedeker C."/>
            <person name="Pinto D."/>
            <person name="Vollmers J."/>
            <person name="Rivas-Marin E."/>
            <person name="Kohn T."/>
            <person name="Peeters S.H."/>
            <person name="Heuer A."/>
            <person name="Rast P."/>
            <person name="Oberbeckmann S."/>
            <person name="Bunk B."/>
            <person name="Jeske O."/>
            <person name="Meyerdierks A."/>
            <person name="Storesund J.E."/>
            <person name="Kallscheuer N."/>
            <person name="Luecker S."/>
            <person name="Lage O.M."/>
            <person name="Pohl T."/>
            <person name="Merkel B.J."/>
            <person name="Hornburger P."/>
            <person name="Mueller R.-W."/>
            <person name="Bruemmer F."/>
            <person name="Labrenz M."/>
            <person name="Spormann A.M."/>
            <person name="Op den Camp H."/>
            <person name="Overmann J."/>
            <person name="Amann R."/>
            <person name="Jetten M.S.M."/>
            <person name="Mascher T."/>
            <person name="Medema M.H."/>
            <person name="Devos D.P."/>
            <person name="Kaster A.-K."/>
            <person name="Ovreas L."/>
            <person name="Rohde M."/>
            <person name="Galperin M.Y."/>
            <person name="Jogler C."/>
        </authorList>
    </citation>
    <scope>NUCLEOTIDE SEQUENCE [LARGE SCALE GENOMIC DNA]</scope>
    <source>
        <strain evidence="2 3">ElP</strain>
    </source>
</reference>
<dbReference type="KEGG" id="tpla:ElP_67380"/>
<proteinExistence type="predicted"/>
<feature type="compositionally biased region" description="Low complexity" evidence="1">
    <location>
        <begin position="32"/>
        <end position="42"/>
    </location>
</feature>
<feature type="compositionally biased region" description="Basic residues" evidence="1">
    <location>
        <begin position="373"/>
        <end position="386"/>
    </location>
</feature>
<dbReference type="AlphaFoldDB" id="A0A518HD49"/>
<accession>A0A518HD49</accession>
<keyword evidence="3" id="KW-1185">Reference proteome</keyword>
<name>A0A518HD49_9BACT</name>
<feature type="compositionally biased region" description="Basic and acidic residues" evidence="1">
    <location>
        <begin position="1"/>
        <end position="25"/>
    </location>
</feature>
<dbReference type="Proteomes" id="UP000317835">
    <property type="component" value="Chromosome"/>
</dbReference>
<feature type="region of interest" description="Disordered" evidence="1">
    <location>
        <begin position="1"/>
        <end position="86"/>
    </location>
</feature>
<feature type="region of interest" description="Disordered" evidence="1">
    <location>
        <begin position="263"/>
        <end position="397"/>
    </location>
</feature>
<feature type="compositionally biased region" description="Basic residues" evidence="1">
    <location>
        <begin position="302"/>
        <end position="315"/>
    </location>
</feature>
<evidence type="ECO:0000313" key="2">
    <source>
        <dbReference type="EMBL" id="QDV38781.1"/>
    </source>
</evidence>
<feature type="compositionally biased region" description="Low complexity" evidence="1">
    <location>
        <begin position="387"/>
        <end position="397"/>
    </location>
</feature>
<protein>
    <submittedName>
        <fullName evidence="2">Uncharacterized protein</fullName>
    </submittedName>
</protein>
<organism evidence="2 3">
    <name type="scientific">Tautonia plasticadhaerens</name>
    <dbReference type="NCBI Taxonomy" id="2527974"/>
    <lineage>
        <taxon>Bacteria</taxon>
        <taxon>Pseudomonadati</taxon>
        <taxon>Planctomycetota</taxon>
        <taxon>Planctomycetia</taxon>
        <taxon>Isosphaerales</taxon>
        <taxon>Isosphaeraceae</taxon>
        <taxon>Tautonia</taxon>
    </lineage>
</organism>
<gene>
    <name evidence="2" type="ORF">ElP_67380</name>
</gene>
<feature type="compositionally biased region" description="Gly residues" evidence="1">
    <location>
        <begin position="197"/>
        <end position="210"/>
    </location>
</feature>
<dbReference type="EMBL" id="CP036426">
    <property type="protein sequence ID" value="QDV38781.1"/>
    <property type="molecule type" value="Genomic_DNA"/>
</dbReference>